<protein>
    <submittedName>
        <fullName evidence="1">Uncharacterized protein</fullName>
    </submittedName>
</protein>
<organism evidence="1 2">
    <name type="scientific">Lentilactobacillus senioris DSM 24302 = JCM 17472</name>
    <dbReference type="NCBI Taxonomy" id="1423802"/>
    <lineage>
        <taxon>Bacteria</taxon>
        <taxon>Bacillati</taxon>
        <taxon>Bacillota</taxon>
        <taxon>Bacilli</taxon>
        <taxon>Lactobacillales</taxon>
        <taxon>Lactobacillaceae</taxon>
        <taxon>Lentilactobacillus</taxon>
    </lineage>
</organism>
<dbReference type="AlphaFoldDB" id="A0A0R2CQK3"/>
<proteinExistence type="predicted"/>
<evidence type="ECO:0000313" key="1">
    <source>
        <dbReference type="EMBL" id="KRM93546.1"/>
    </source>
</evidence>
<keyword evidence="2" id="KW-1185">Reference proteome</keyword>
<dbReference type="EMBL" id="AYZR01000008">
    <property type="protein sequence ID" value="KRM93546.1"/>
    <property type="molecule type" value="Genomic_DNA"/>
</dbReference>
<reference evidence="1 2" key="1">
    <citation type="journal article" date="2015" name="Genome Announc.">
        <title>Expanding the biotechnology potential of lactobacilli through comparative genomics of 213 strains and associated genera.</title>
        <authorList>
            <person name="Sun Z."/>
            <person name="Harris H.M."/>
            <person name="McCann A."/>
            <person name="Guo C."/>
            <person name="Argimon S."/>
            <person name="Zhang W."/>
            <person name="Yang X."/>
            <person name="Jeffery I.B."/>
            <person name="Cooney J.C."/>
            <person name="Kagawa T.F."/>
            <person name="Liu W."/>
            <person name="Song Y."/>
            <person name="Salvetti E."/>
            <person name="Wrobel A."/>
            <person name="Rasinkangas P."/>
            <person name="Parkhill J."/>
            <person name="Rea M.C."/>
            <person name="O'Sullivan O."/>
            <person name="Ritari J."/>
            <person name="Douillard F.P."/>
            <person name="Paul Ross R."/>
            <person name="Yang R."/>
            <person name="Briner A.E."/>
            <person name="Felis G.E."/>
            <person name="de Vos W.M."/>
            <person name="Barrangou R."/>
            <person name="Klaenhammer T.R."/>
            <person name="Caufield P.W."/>
            <person name="Cui Y."/>
            <person name="Zhang H."/>
            <person name="O'Toole P.W."/>
        </authorList>
    </citation>
    <scope>NUCLEOTIDE SEQUENCE [LARGE SCALE GENOMIC DNA]</scope>
    <source>
        <strain evidence="1 2">DSM 24302</strain>
    </source>
</reference>
<dbReference type="PATRIC" id="fig|1423802.4.peg.265"/>
<dbReference type="Proteomes" id="UP000051256">
    <property type="component" value="Unassembled WGS sequence"/>
</dbReference>
<name>A0A0R2CQK3_9LACO</name>
<accession>A0A0R2CQK3</accession>
<gene>
    <name evidence="1" type="ORF">FC56_GL000259</name>
</gene>
<comment type="caution">
    <text evidence="1">The sequence shown here is derived from an EMBL/GenBank/DDBJ whole genome shotgun (WGS) entry which is preliminary data.</text>
</comment>
<dbReference type="RefSeq" id="WP_054669203.1">
    <property type="nucleotide sequence ID" value="NZ_AYZR01000008.1"/>
</dbReference>
<sequence>MTRNAWDQNHIKKLKRKLILDPDTNEVLNLSECASEFDIAKTTMRRRIIELRKVGELPKINKRNQFDEYNRPYSDSELKSISQMFEYGCSNEEVAQRFNRTIKGISFLRSKLIHQNKINYVCQPWSDDEDRWLLEHIELDANNIVSNTQEIVKRSERSKNAIEHRIHKLRVAGKIPSTTKRGASDPGIKRWLDSEKEINQWIFSN</sequence>
<evidence type="ECO:0000313" key="2">
    <source>
        <dbReference type="Proteomes" id="UP000051256"/>
    </source>
</evidence>
<dbReference type="STRING" id="1423802.FC56_GL000259"/>